<evidence type="ECO:0000256" key="8">
    <source>
        <dbReference type="ARBA" id="ARBA00022759"/>
    </source>
</evidence>
<dbReference type="Pfam" id="PF00078">
    <property type="entry name" value="RVT_1"/>
    <property type="match status" value="1"/>
</dbReference>
<dbReference type="GO" id="GO:0003677">
    <property type="term" value="F:DNA binding"/>
    <property type="evidence" value="ECO:0007669"/>
    <property type="project" value="UniProtKB-KW"/>
</dbReference>
<reference evidence="21 22" key="1">
    <citation type="journal article" date="2022" name="Nat. Plants">
        <title>Genomes of leafy and leafless Platanthera orchids illuminate the evolution of mycoheterotrophy.</title>
        <authorList>
            <person name="Li M.H."/>
            <person name="Liu K.W."/>
            <person name="Li Z."/>
            <person name="Lu H.C."/>
            <person name="Ye Q.L."/>
            <person name="Zhang D."/>
            <person name="Wang J.Y."/>
            <person name="Li Y.F."/>
            <person name="Zhong Z.M."/>
            <person name="Liu X."/>
            <person name="Yu X."/>
            <person name="Liu D.K."/>
            <person name="Tu X.D."/>
            <person name="Liu B."/>
            <person name="Hao Y."/>
            <person name="Liao X.Y."/>
            <person name="Jiang Y.T."/>
            <person name="Sun W.H."/>
            <person name="Chen J."/>
            <person name="Chen Y.Q."/>
            <person name="Ai Y."/>
            <person name="Zhai J.W."/>
            <person name="Wu S.S."/>
            <person name="Zhou Z."/>
            <person name="Hsiao Y.Y."/>
            <person name="Wu W.L."/>
            <person name="Chen Y.Y."/>
            <person name="Lin Y.F."/>
            <person name="Hsu J.L."/>
            <person name="Li C.Y."/>
            <person name="Wang Z.W."/>
            <person name="Zhao X."/>
            <person name="Zhong W.Y."/>
            <person name="Ma X.K."/>
            <person name="Ma L."/>
            <person name="Huang J."/>
            <person name="Chen G.Z."/>
            <person name="Huang M.Z."/>
            <person name="Huang L."/>
            <person name="Peng D.H."/>
            <person name="Luo Y.B."/>
            <person name="Zou S.Q."/>
            <person name="Chen S.P."/>
            <person name="Lan S."/>
            <person name="Tsai W.C."/>
            <person name="Van de Peer Y."/>
            <person name="Liu Z.J."/>
        </authorList>
    </citation>
    <scope>NUCLEOTIDE SEQUENCE [LARGE SCALE GENOMIC DNA]</scope>
    <source>
        <strain evidence="21">Lor287</strain>
    </source>
</reference>
<dbReference type="SMART" id="SM00343">
    <property type="entry name" value="ZnF_C2HC"/>
    <property type="match status" value="1"/>
</dbReference>
<dbReference type="Pfam" id="PF00098">
    <property type="entry name" value="zf-CCHC"/>
    <property type="match status" value="1"/>
</dbReference>
<dbReference type="InterPro" id="IPR001584">
    <property type="entry name" value="Integrase_cat-core"/>
</dbReference>
<dbReference type="InterPro" id="IPR043502">
    <property type="entry name" value="DNA/RNA_pol_sf"/>
</dbReference>
<dbReference type="InterPro" id="IPR043128">
    <property type="entry name" value="Rev_trsase/Diguanyl_cyclase"/>
</dbReference>
<evidence type="ECO:0000256" key="9">
    <source>
        <dbReference type="ARBA" id="ARBA00022801"/>
    </source>
</evidence>
<dbReference type="InterPro" id="IPR041373">
    <property type="entry name" value="RT_RNaseH"/>
</dbReference>
<gene>
    <name evidence="21" type="ORF">KSP39_PZI024419</name>
</gene>
<evidence type="ECO:0000256" key="17">
    <source>
        <dbReference type="SAM" id="MobiDB-lite"/>
    </source>
</evidence>
<dbReference type="InterPro" id="IPR021109">
    <property type="entry name" value="Peptidase_aspartic_dom_sf"/>
</dbReference>
<dbReference type="GO" id="GO:0004519">
    <property type="term" value="F:endonuclease activity"/>
    <property type="evidence" value="ECO:0007669"/>
    <property type="project" value="UniProtKB-KW"/>
</dbReference>
<dbReference type="GO" id="GO:0008270">
    <property type="term" value="F:zinc ion binding"/>
    <property type="evidence" value="ECO:0007669"/>
    <property type="project" value="UniProtKB-KW"/>
</dbReference>
<dbReference type="Gene3D" id="3.30.70.270">
    <property type="match status" value="2"/>
</dbReference>
<feature type="region of interest" description="Disordered" evidence="17">
    <location>
        <begin position="329"/>
        <end position="354"/>
    </location>
</feature>
<keyword evidence="14" id="KW-0238">DNA-binding</keyword>
<dbReference type="Pfam" id="PF17921">
    <property type="entry name" value="Integrase_H2C2"/>
    <property type="match status" value="1"/>
</dbReference>
<dbReference type="FunFam" id="3.10.20.370:FF:000001">
    <property type="entry name" value="Retrovirus-related Pol polyprotein from transposon 17.6-like protein"/>
    <property type="match status" value="1"/>
</dbReference>
<evidence type="ECO:0000256" key="11">
    <source>
        <dbReference type="ARBA" id="ARBA00022908"/>
    </source>
</evidence>
<sequence length="1591" mass="182843">MREALNEPADSRDSRSEESVSGRQSTLLHISDIAQAIAEAIRLVRDTPPTVPPHGVTPVMPAVPPPVPAEPQQPRLLDIDMRQFLELKPPTFRGGLSPIETEDWILRIETIFDTMRCPAERKVELVVFLLEGEAKRWWVNLMKGKFQTRGLANVTWAEFTREFTKWFVPRTEKRQLQEKFLRLVQGSRSVLQYEAEFSSLAYYAESAVATEEARCLRFQEGLRDDIRASVVPFDITEYALLVEKARLVELDTEKRLRRTEMKKRFKETSQEKSGRTGEAPWKKKKQQQSVTTGSTQVSQTTATKCTKCGKMHRGECLTGVCFYCRQPGHRRKDCPKLQRDESSRGAPALPPQRMYHIGTSREGESIASAPAEGARDERLIQARAFNLGQQEAKADDTVVTGMLLMHDQVLKILFDTGASQSFISTSILESIHTQPYHIAQPLSVLLPNSTVLMTKERAIVSLPFNDKRIETDVAVLPLVEYDIILGMDWLSDREAVINCKTKEVAFKCPDGSSVIYQGLGEVAKISISALKARKMVRKGCEAILVMIKEIKEEKKDITAVPVVRDYVDVFPEELPGVPPAREVEFEIQVIEGAAPIAKTPYRMAPKELAELKIQLQELLDKKFIRPSTSPWGAPVLFVKKKEGSLRLCVDYRELNKLTIKNKYPLPRIDDLFDQLVGARIFSKIDLRSGYHQLRIREEDVFKTAFSTRYGHFEFVVMPFGLTNAPAAFMALMNSVFKAFLDQFVIVFIDDILIYSKTEEEHAQHLRQVLQTLREQQLYAKFSKCAFWLTEVAFLGHVINAEGLAVNPAKIEAILNWTRPKSVTEVRSFLGLAGYYRKFVKDFSKLALSLTQLTRKNVVFIWRDECQQAFEALKEKLTTAPVLVMPEGSDGFQIYSDASYKGLGCVLMQRGRVIAFASRQLKDAEKNYSTHDLELAAVVFALKIWRHYMYGVRCEIFTDHKSLKYIFDQREINLRQRRWLEFIKDYELDIQYHPGKANVVADALSRKSIAAMSVTSRYNKKLLYMLQDMEICVLLTPEERQTHLYQMRIQYSLKERTQKAIPQDPFLMGIFEKVRKGDVSAFVEKDALLFLNDRLCVSDSDSLRKDILYEAHNTPYSIHPGRTKMYYDLKQDFWWPHMRKDIIQYIAQCHTCQVVKAEHQKPAGYLRSLPIPEWKWDDVAMDFVFGMPRSKAGNDGIWVIIDRLTKSAHFIPIKQSGPTEKLVELYINVIVRLHGIPRTIVSDRDGRFTSDLWRRVHNRLGTRLLFSTAFHPQTDGQSERTIQMLEDLLRMVVLDLKGSWEKYLSLAEFAYNNSYQATIQMAPFEALYGRRCRTPLSWAEDGETKLFPQKRTEKIEEKVRIIHQRMKIAQDRQQKYYNARHRLVEFAVGDQVCLKIKPFKGISRLQRIGKLSPRYVGPFPVIERVGEVAYRLALPVELQRLHDVFHVSALRRYIPNPELMISASDVQIEADLSSPTIPYQIVDRQSKILRNRQVNFVKVWWTGHPAKDATWEREDVMMNIFPSFFENYEDVPAEPVELPDGSVQRGISIRAVIIFSSFLFDGTNSAEAAAPNFRRLLHRACFSADFGDFSCD</sequence>
<dbReference type="PROSITE" id="PS50994">
    <property type="entry name" value="INTEGRASE"/>
    <property type="match status" value="1"/>
</dbReference>
<dbReference type="PROSITE" id="PS50878">
    <property type="entry name" value="RT_POL"/>
    <property type="match status" value="1"/>
</dbReference>
<keyword evidence="3" id="KW-0808">Transferase</keyword>
<dbReference type="CDD" id="cd09274">
    <property type="entry name" value="RNase_HI_RT_Ty3"/>
    <property type="match status" value="1"/>
</dbReference>
<organism evidence="21 22">
    <name type="scientific">Platanthera zijinensis</name>
    <dbReference type="NCBI Taxonomy" id="2320716"/>
    <lineage>
        <taxon>Eukaryota</taxon>
        <taxon>Viridiplantae</taxon>
        <taxon>Streptophyta</taxon>
        <taxon>Embryophyta</taxon>
        <taxon>Tracheophyta</taxon>
        <taxon>Spermatophyta</taxon>
        <taxon>Magnoliopsida</taxon>
        <taxon>Liliopsida</taxon>
        <taxon>Asparagales</taxon>
        <taxon>Orchidaceae</taxon>
        <taxon>Orchidoideae</taxon>
        <taxon>Orchideae</taxon>
        <taxon>Orchidinae</taxon>
        <taxon>Platanthera</taxon>
    </lineage>
</organism>
<dbReference type="FunFam" id="3.30.70.270:FF:000115">
    <property type="entry name" value="Polyprotein of retroviral origin, putative"/>
    <property type="match status" value="1"/>
</dbReference>
<dbReference type="Gene3D" id="3.30.420.10">
    <property type="entry name" value="Ribonuclease H-like superfamily/Ribonuclease H"/>
    <property type="match status" value="1"/>
</dbReference>
<protein>
    <recommendedName>
        <fullName evidence="1">RNA-directed DNA polymerase</fullName>
        <ecNumber evidence="1">2.7.7.49</ecNumber>
    </recommendedName>
</protein>
<dbReference type="GO" id="GO:0003887">
    <property type="term" value="F:DNA-directed DNA polymerase activity"/>
    <property type="evidence" value="ECO:0007669"/>
    <property type="project" value="UniProtKB-KW"/>
</dbReference>
<dbReference type="PROSITE" id="PS50158">
    <property type="entry name" value="ZF_CCHC"/>
    <property type="match status" value="1"/>
</dbReference>
<dbReference type="InterPro" id="IPR056924">
    <property type="entry name" value="SH3_Tf2-1"/>
</dbReference>
<dbReference type="InterPro" id="IPR012337">
    <property type="entry name" value="RNaseH-like_sf"/>
</dbReference>
<feature type="domain" description="Reverse transcriptase" evidence="19">
    <location>
        <begin position="619"/>
        <end position="798"/>
    </location>
</feature>
<dbReference type="InterPro" id="IPR001878">
    <property type="entry name" value="Znf_CCHC"/>
</dbReference>
<dbReference type="Proteomes" id="UP001418222">
    <property type="component" value="Unassembled WGS sequence"/>
</dbReference>
<dbReference type="GO" id="GO:0006508">
    <property type="term" value="P:proteolysis"/>
    <property type="evidence" value="ECO:0007669"/>
    <property type="project" value="UniProtKB-KW"/>
</dbReference>
<dbReference type="Pfam" id="PF24626">
    <property type="entry name" value="SH3_Tf2-1"/>
    <property type="match status" value="1"/>
</dbReference>
<evidence type="ECO:0000259" key="19">
    <source>
        <dbReference type="PROSITE" id="PS50878"/>
    </source>
</evidence>
<accession>A0AAP0AUA6</accession>
<dbReference type="InterPro" id="IPR005162">
    <property type="entry name" value="Retrotrans_gag_dom"/>
</dbReference>
<dbReference type="CDD" id="cd00303">
    <property type="entry name" value="retropepsin_like"/>
    <property type="match status" value="1"/>
</dbReference>
<dbReference type="Gene3D" id="2.40.70.10">
    <property type="entry name" value="Acid Proteases"/>
    <property type="match status" value="1"/>
</dbReference>
<keyword evidence="6" id="KW-0479">Metal-binding</keyword>
<keyword evidence="13" id="KW-0239">DNA-directed DNA polymerase</keyword>
<evidence type="ECO:0000256" key="2">
    <source>
        <dbReference type="ARBA" id="ARBA00022670"/>
    </source>
</evidence>
<keyword evidence="16" id="KW-0863">Zinc-finger</keyword>
<keyword evidence="7" id="KW-0064">Aspartyl protease</keyword>
<keyword evidence="22" id="KW-1185">Reference proteome</keyword>
<evidence type="ECO:0000256" key="1">
    <source>
        <dbReference type="ARBA" id="ARBA00012493"/>
    </source>
</evidence>
<dbReference type="InterPro" id="IPR041588">
    <property type="entry name" value="Integrase_H2C2"/>
</dbReference>
<dbReference type="PANTHER" id="PTHR37984:SF5">
    <property type="entry name" value="PROTEIN NYNRIN-LIKE"/>
    <property type="match status" value="1"/>
</dbReference>
<feature type="compositionally biased region" description="Basic and acidic residues" evidence="17">
    <location>
        <begin position="1"/>
        <end position="20"/>
    </location>
</feature>
<evidence type="ECO:0000256" key="15">
    <source>
        <dbReference type="ARBA" id="ARBA00023172"/>
    </source>
</evidence>
<proteinExistence type="predicted"/>
<dbReference type="SUPFAM" id="SSF56672">
    <property type="entry name" value="DNA/RNA polymerases"/>
    <property type="match status" value="1"/>
</dbReference>
<dbReference type="GO" id="GO:0004190">
    <property type="term" value="F:aspartic-type endopeptidase activity"/>
    <property type="evidence" value="ECO:0007669"/>
    <property type="project" value="UniProtKB-KW"/>
</dbReference>
<evidence type="ECO:0000256" key="7">
    <source>
        <dbReference type="ARBA" id="ARBA00022750"/>
    </source>
</evidence>
<dbReference type="InterPro" id="IPR050951">
    <property type="entry name" value="Retrovirus_Pol_polyprotein"/>
</dbReference>
<dbReference type="EC" id="2.7.7.49" evidence="1"/>
<evidence type="ECO:0000256" key="6">
    <source>
        <dbReference type="ARBA" id="ARBA00022723"/>
    </source>
</evidence>
<dbReference type="Gene3D" id="4.10.60.10">
    <property type="entry name" value="Zinc finger, CCHC-type"/>
    <property type="match status" value="1"/>
</dbReference>
<feature type="region of interest" description="Disordered" evidence="17">
    <location>
        <begin position="261"/>
        <end position="302"/>
    </location>
</feature>
<evidence type="ECO:0000256" key="14">
    <source>
        <dbReference type="ARBA" id="ARBA00023125"/>
    </source>
</evidence>
<dbReference type="Gene3D" id="1.10.340.70">
    <property type="match status" value="1"/>
</dbReference>
<dbReference type="Gene3D" id="3.10.10.10">
    <property type="entry name" value="HIV Type 1 Reverse Transcriptase, subunit A, domain 1"/>
    <property type="match status" value="1"/>
</dbReference>
<dbReference type="Pfam" id="PF03732">
    <property type="entry name" value="Retrotrans_gag"/>
    <property type="match status" value="1"/>
</dbReference>
<evidence type="ECO:0000313" key="21">
    <source>
        <dbReference type="EMBL" id="KAK8914635.1"/>
    </source>
</evidence>
<dbReference type="FunFam" id="3.10.10.10:FF:000007">
    <property type="entry name" value="Retrovirus-related Pol polyprotein from transposon 17.6-like Protein"/>
    <property type="match status" value="1"/>
</dbReference>
<dbReference type="GO" id="GO:0003964">
    <property type="term" value="F:RNA-directed DNA polymerase activity"/>
    <property type="evidence" value="ECO:0007669"/>
    <property type="project" value="UniProtKB-KW"/>
</dbReference>
<dbReference type="SUPFAM" id="SSF50630">
    <property type="entry name" value="Acid proteases"/>
    <property type="match status" value="1"/>
</dbReference>
<dbReference type="Pfam" id="PF17917">
    <property type="entry name" value="RT_RNaseH"/>
    <property type="match status" value="1"/>
</dbReference>
<dbReference type="PANTHER" id="PTHR37984">
    <property type="entry name" value="PROTEIN CBG26694"/>
    <property type="match status" value="1"/>
</dbReference>
<dbReference type="Pfam" id="PF08284">
    <property type="entry name" value="RVP_2"/>
    <property type="match status" value="1"/>
</dbReference>
<keyword evidence="5" id="KW-0540">Nuclease</keyword>
<comment type="caution">
    <text evidence="21">The sequence shown here is derived from an EMBL/GenBank/DDBJ whole genome shotgun (WGS) entry which is preliminary data.</text>
</comment>
<feature type="compositionally biased region" description="Low complexity" evidence="17">
    <location>
        <begin position="287"/>
        <end position="301"/>
    </location>
</feature>
<dbReference type="InterPro" id="IPR036397">
    <property type="entry name" value="RNaseH_sf"/>
</dbReference>
<feature type="compositionally biased region" description="Basic and acidic residues" evidence="17">
    <location>
        <begin position="266"/>
        <end position="275"/>
    </location>
</feature>
<evidence type="ECO:0000256" key="5">
    <source>
        <dbReference type="ARBA" id="ARBA00022722"/>
    </source>
</evidence>
<feature type="domain" description="Integrase catalytic" evidence="20">
    <location>
        <begin position="1165"/>
        <end position="1330"/>
    </location>
</feature>
<evidence type="ECO:0000256" key="16">
    <source>
        <dbReference type="PROSITE-ProRule" id="PRU00047"/>
    </source>
</evidence>
<dbReference type="GO" id="GO:0006310">
    <property type="term" value="P:DNA recombination"/>
    <property type="evidence" value="ECO:0007669"/>
    <property type="project" value="UniProtKB-KW"/>
</dbReference>
<keyword evidence="15" id="KW-0233">DNA recombination</keyword>
<evidence type="ECO:0000313" key="22">
    <source>
        <dbReference type="Proteomes" id="UP001418222"/>
    </source>
</evidence>
<dbReference type="GO" id="GO:0015074">
    <property type="term" value="P:DNA integration"/>
    <property type="evidence" value="ECO:0007669"/>
    <property type="project" value="UniProtKB-KW"/>
</dbReference>
<evidence type="ECO:0000259" key="20">
    <source>
        <dbReference type="PROSITE" id="PS50994"/>
    </source>
</evidence>
<dbReference type="SUPFAM" id="SSF53098">
    <property type="entry name" value="Ribonuclease H-like"/>
    <property type="match status" value="1"/>
</dbReference>
<evidence type="ECO:0000256" key="3">
    <source>
        <dbReference type="ARBA" id="ARBA00022679"/>
    </source>
</evidence>
<dbReference type="InterPro" id="IPR016197">
    <property type="entry name" value="Chromo-like_dom_sf"/>
</dbReference>
<keyword evidence="16" id="KW-0862">Zinc</keyword>
<name>A0AAP0AUA6_9ASPA</name>
<dbReference type="InterPro" id="IPR000477">
    <property type="entry name" value="RT_dom"/>
</dbReference>
<evidence type="ECO:0000256" key="4">
    <source>
        <dbReference type="ARBA" id="ARBA00022695"/>
    </source>
</evidence>
<dbReference type="EMBL" id="JBBWWQ010000021">
    <property type="protein sequence ID" value="KAK8914635.1"/>
    <property type="molecule type" value="Genomic_DNA"/>
</dbReference>
<keyword evidence="11" id="KW-0229">DNA integration</keyword>
<evidence type="ECO:0000259" key="18">
    <source>
        <dbReference type="PROSITE" id="PS50158"/>
    </source>
</evidence>
<keyword evidence="12" id="KW-0695">RNA-directed DNA polymerase</keyword>
<evidence type="ECO:0000256" key="13">
    <source>
        <dbReference type="ARBA" id="ARBA00022932"/>
    </source>
</evidence>
<dbReference type="CDD" id="cd01647">
    <property type="entry name" value="RT_LTR"/>
    <property type="match status" value="1"/>
</dbReference>
<feature type="domain" description="CCHC-type" evidence="18">
    <location>
        <begin position="321"/>
        <end position="336"/>
    </location>
</feature>
<keyword evidence="2" id="KW-0645">Protease</keyword>
<evidence type="ECO:0000256" key="12">
    <source>
        <dbReference type="ARBA" id="ARBA00022918"/>
    </source>
</evidence>
<feature type="compositionally biased region" description="Basic and acidic residues" evidence="17">
    <location>
        <begin position="334"/>
        <end position="343"/>
    </location>
</feature>
<keyword evidence="10" id="KW-0460">Magnesium</keyword>
<keyword evidence="9" id="KW-0378">Hydrolase</keyword>
<dbReference type="SUPFAM" id="SSF54160">
    <property type="entry name" value="Chromo domain-like"/>
    <property type="match status" value="1"/>
</dbReference>
<evidence type="ECO:0000256" key="10">
    <source>
        <dbReference type="ARBA" id="ARBA00022842"/>
    </source>
</evidence>
<keyword evidence="4" id="KW-0548">Nucleotidyltransferase</keyword>
<keyword evidence="8" id="KW-0255">Endonuclease</keyword>
<feature type="region of interest" description="Disordered" evidence="17">
    <location>
        <begin position="1"/>
        <end position="25"/>
    </location>
</feature>